<dbReference type="Gene3D" id="1.10.530.10">
    <property type="match status" value="1"/>
</dbReference>
<sequence>MLLVVAVLQGCVTSPPSNVADICSIFEEKSDWYDSTLAAYKRWGAPVHVQMAIINQESSFVGDARPDRVRFLGIPLWWRPTSAYGYTQAVDMTWNDYIKMTGNYGADRDDFADAADFVGWYMKHTTLSLGISGSDAYRQYLAYHEGRKGYQRGHWKSKPALVRAARHVATFADRYKKQLRRCQSSLASGEEDE</sequence>
<evidence type="ECO:0000313" key="3">
    <source>
        <dbReference type="Proteomes" id="UP000325755"/>
    </source>
</evidence>
<evidence type="ECO:0000259" key="1">
    <source>
        <dbReference type="Pfam" id="PF19489"/>
    </source>
</evidence>
<accession>A0A5Q0BME8</accession>
<reference evidence="2 3" key="1">
    <citation type="submission" date="2019-09" db="EMBL/GenBank/DDBJ databases">
        <title>Ecophysiology of the spiral-shaped methanotroph Methylospira mobilis as revealed by the complete genome sequence.</title>
        <authorList>
            <person name="Oshkin I.Y."/>
            <person name="Dedysh S.N."/>
            <person name="Miroshnikov K."/>
            <person name="Danilova O.V."/>
            <person name="Hakobyan A."/>
            <person name="Liesack W."/>
        </authorList>
    </citation>
    <scope>NUCLEOTIDE SEQUENCE [LARGE SCALE GENOMIC DNA]</scope>
    <source>
        <strain evidence="2 3">Shm1</strain>
    </source>
</reference>
<keyword evidence="3" id="KW-1185">Reference proteome</keyword>
<dbReference type="InParanoid" id="A0A5Q0BME8"/>
<feature type="domain" description="Transglycosylase SLT" evidence="1">
    <location>
        <begin position="2"/>
        <end position="182"/>
    </location>
</feature>
<evidence type="ECO:0000313" key="2">
    <source>
        <dbReference type="EMBL" id="QFY44920.1"/>
    </source>
</evidence>
<gene>
    <name evidence="2" type="ORF">F6R98_03135</name>
</gene>
<dbReference type="SUPFAM" id="SSF53955">
    <property type="entry name" value="Lysozyme-like"/>
    <property type="match status" value="1"/>
</dbReference>
<dbReference type="InterPro" id="IPR023346">
    <property type="entry name" value="Lysozyme-like_dom_sf"/>
</dbReference>
<organism evidence="2 3">
    <name type="scientific">Candidatus Methylospira mobilis</name>
    <dbReference type="NCBI Taxonomy" id="1808979"/>
    <lineage>
        <taxon>Bacteria</taxon>
        <taxon>Pseudomonadati</taxon>
        <taxon>Pseudomonadota</taxon>
        <taxon>Gammaproteobacteria</taxon>
        <taxon>Methylococcales</taxon>
        <taxon>Methylococcaceae</taxon>
        <taxon>Candidatus Methylospira</taxon>
    </lineage>
</organism>
<dbReference type="InterPro" id="IPR045795">
    <property type="entry name" value="SLT_4"/>
</dbReference>
<name>A0A5Q0BME8_9GAMM</name>
<dbReference type="EMBL" id="CP044205">
    <property type="protein sequence ID" value="QFY44920.1"/>
    <property type="molecule type" value="Genomic_DNA"/>
</dbReference>
<dbReference type="KEGG" id="mmob:F6R98_03135"/>
<protein>
    <recommendedName>
        <fullName evidence="1">Transglycosylase SLT domain-containing protein</fullName>
    </recommendedName>
</protein>
<proteinExistence type="predicted"/>
<dbReference type="OrthoDB" id="9789144at2"/>
<dbReference type="Proteomes" id="UP000325755">
    <property type="component" value="Chromosome"/>
</dbReference>
<dbReference type="AlphaFoldDB" id="A0A5Q0BME8"/>
<dbReference type="Pfam" id="PF19489">
    <property type="entry name" value="SLT_4"/>
    <property type="match status" value="1"/>
</dbReference>